<dbReference type="InterPro" id="IPR036640">
    <property type="entry name" value="ABC1_TM_sf"/>
</dbReference>
<dbReference type="SMART" id="SM00382">
    <property type="entry name" value="AAA"/>
    <property type="match status" value="1"/>
</dbReference>
<dbReference type="SUPFAM" id="SSF52540">
    <property type="entry name" value="P-loop containing nucleoside triphosphate hydrolases"/>
    <property type="match status" value="1"/>
</dbReference>
<dbReference type="InterPro" id="IPR011527">
    <property type="entry name" value="ABC1_TM_dom"/>
</dbReference>
<evidence type="ECO:0000259" key="9">
    <source>
        <dbReference type="PROSITE" id="PS50893"/>
    </source>
</evidence>
<dbReference type="GO" id="GO:0016887">
    <property type="term" value="F:ATP hydrolysis activity"/>
    <property type="evidence" value="ECO:0007669"/>
    <property type="project" value="InterPro"/>
</dbReference>
<dbReference type="Pfam" id="PF00005">
    <property type="entry name" value="ABC_tran"/>
    <property type="match status" value="1"/>
</dbReference>
<evidence type="ECO:0000256" key="8">
    <source>
        <dbReference type="SAM" id="Phobius"/>
    </source>
</evidence>
<gene>
    <name evidence="11" type="ORF">G3I29_35490</name>
</gene>
<protein>
    <submittedName>
        <fullName evidence="11">ABC transporter ATP-binding protein</fullName>
    </submittedName>
</protein>
<feature type="compositionally biased region" description="Basic and acidic residues" evidence="7">
    <location>
        <begin position="1"/>
        <end position="20"/>
    </location>
</feature>
<dbReference type="GO" id="GO:0005524">
    <property type="term" value="F:ATP binding"/>
    <property type="evidence" value="ECO:0007669"/>
    <property type="project" value="UniProtKB-KW"/>
</dbReference>
<sequence length="656" mass="69987">MTDTAHRSATHETRTTPDPKRRQHRLPWPRRRPTGAQPIPQYTVSAERHDNALDDDFTTIARRLPALAATALRLAWDTDRRAVLLTALLQLATGTITAIGLYATRGALAPLLATGPTAERVQTALPSLALITGAAVGRSLVAATTLAVTARIGPRVDAIAELRYLNAATRVPLASYDEPAWCDHSEAANRASKDAHLMIDALTALTAALLGLLAAAGILTALHPLLLPLLLLAVIPRGAAAVRGARAAHLAERHTLADRRLRHNLIYCTAGRATALDVRANTMRSWLLGQFTVVTDRLTEHAARIGRTTARYQLLGDTMAGGAALIVYGALLALVLGGHIPAAAAGTAFIAVQTCRLLLGQLVTGINSTYKTGLYLGDWSTFLTDAEQRAQLSTTPVPVPDRPAVIAAHNITFRYPGSELPVLENISVTVRRGEVLAIVGANGAGKSTLAKLLAGLYTPTTGSVTWDDVDLATADPEQVWARLALLPQDIARWQVSARDNITLGQGDGDDETVMAAARASGADDVLACLPDGLDTNLAPSQWGGRDLSGGQWQRLAGARAFHRKDAPVLICDEPTSALDPRAEEAIYDRIRALSEDRTVILITHRLGSTRAADRIIVLDGGRLLEEGTHDSLLTADGEYATLWHKQAQTYADQPQG</sequence>
<organism evidence="11 12">
    <name type="scientific">Streptomyces halstedii</name>
    <dbReference type="NCBI Taxonomy" id="1944"/>
    <lineage>
        <taxon>Bacteria</taxon>
        <taxon>Bacillati</taxon>
        <taxon>Actinomycetota</taxon>
        <taxon>Actinomycetes</taxon>
        <taxon>Kitasatosporales</taxon>
        <taxon>Streptomycetaceae</taxon>
        <taxon>Streptomyces</taxon>
    </lineage>
</organism>
<keyword evidence="3" id="KW-0547">Nucleotide-binding</keyword>
<dbReference type="Proteomes" id="UP000471293">
    <property type="component" value="Unassembled WGS sequence"/>
</dbReference>
<evidence type="ECO:0000259" key="10">
    <source>
        <dbReference type="PROSITE" id="PS50929"/>
    </source>
</evidence>
<evidence type="ECO:0000256" key="3">
    <source>
        <dbReference type="ARBA" id="ARBA00022741"/>
    </source>
</evidence>
<dbReference type="GO" id="GO:0034040">
    <property type="term" value="F:ATPase-coupled lipid transmembrane transporter activity"/>
    <property type="evidence" value="ECO:0007669"/>
    <property type="project" value="TreeGrafter"/>
</dbReference>
<comment type="caution">
    <text evidence="11">The sequence shown here is derived from an EMBL/GenBank/DDBJ whole genome shotgun (WGS) entry which is preliminary data.</text>
</comment>
<dbReference type="GO" id="GO:0140359">
    <property type="term" value="F:ABC-type transporter activity"/>
    <property type="evidence" value="ECO:0007669"/>
    <property type="project" value="InterPro"/>
</dbReference>
<dbReference type="InterPro" id="IPR003439">
    <property type="entry name" value="ABC_transporter-like_ATP-bd"/>
</dbReference>
<dbReference type="GO" id="GO:0005886">
    <property type="term" value="C:plasma membrane"/>
    <property type="evidence" value="ECO:0007669"/>
    <property type="project" value="UniProtKB-SubCell"/>
</dbReference>
<keyword evidence="6 8" id="KW-0472">Membrane</keyword>
<keyword evidence="4 11" id="KW-0067">ATP-binding</keyword>
<evidence type="ECO:0000313" key="11">
    <source>
        <dbReference type="EMBL" id="NEA20654.1"/>
    </source>
</evidence>
<dbReference type="AlphaFoldDB" id="A0A6N9UA73"/>
<dbReference type="PROSITE" id="PS50929">
    <property type="entry name" value="ABC_TM1F"/>
    <property type="match status" value="1"/>
</dbReference>
<evidence type="ECO:0000256" key="6">
    <source>
        <dbReference type="ARBA" id="ARBA00023136"/>
    </source>
</evidence>
<keyword evidence="2 8" id="KW-0812">Transmembrane</keyword>
<feature type="transmembrane region" description="Helical" evidence="8">
    <location>
        <begin position="314"/>
        <end position="336"/>
    </location>
</feature>
<evidence type="ECO:0000256" key="4">
    <source>
        <dbReference type="ARBA" id="ARBA00022840"/>
    </source>
</evidence>
<evidence type="ECO:0000313" key="12">
    <source>
        <dbReference type="Proteomes" id="UP000471293"/>
    </source>
</evidence>
<dbReference type="InterPro" id="IPR003593">
    <property type="entry name" value="AAA+_ATPase"/>
</dbReference>
<dbReference type="SUPFAM" id="SSF90123">
    <property type="entry name" value="ABC transporter transmembrane region"/>
    <property type="match status" value="1"/>
</dbReference>
<dbReference type="Gene3D" id="3.40.50.300">
    <property type="entry name" value="P-loop containing nucleotide triphosphate hydrolases"/>
    <property type="match status" value="1"/>
</dbReference>
<keyword evidence="5 8" id="KW-1133">Transmembrane helix</keyword>
<accession>A0A6N9UA73</accession>
<comment type="subcellular location">
    <subcellularLocation>
        <location evidence="1">Cell membrane</location>
        <topology evidence="1">Multi-pass membrane protein</topology>
    </subcellularLocation>
</comment>
<dbReference type="PANTHER" id="PTHR24221">
    <property type="entry name" value="ATP-BINDING CASSETTE SUB-FAMILY B"/>
    <property type="match status" value="1"/>
</dbReference>
<evidence type="ECO:0000256" key="1">
    <source>
        <dbReference type="ARBA" id="ARBA00004651"/>
    </source>
</evidence>
<reference evidence="11 12" key="1">
    <citation type="submission" date="2020-01" db="EMBL/GenBank/DDBJ databases">
        <title>Insect and environment-associated Actinomycetes.</title>
        <authorList>
            <person name="Currrie C."/>
            <person name="Chevrette M."/>
            <person name="Carlson C."/>
            <person name="Stubbendieck R."/>
            <person name="Wendt-Pienkowski E."/>
        </authorList>
    </citation>
    <scope>NUCLEOTIDE SEQUENCE [LARGE SCALE GENOMIC DNA]</scope>
    <source>
        <strain evidence="11 12">SID11342</strain>
    </source>
</reference>
<proteinExistence type="predicted"/>
<dbReference type="PROSITE" id="PS50893">
    <property type="entry name" value="ABC_TRANSPORTER_2"/>
    <property type="match status" value="1"/>
</dbReference>
<evidence type="ECO:0000256" key="2">
    <source>
        <dbReference type="ARBA" id="ARBA00022692"/>
    </source>
</evidence>
<dbReference type="Gene3D" id="1.20.1560.10">
    <property type="entry name" value="ABC transporter type 1, transmembrane domain"/>
    <property type="match status" value="1"/>
</dbReference>
<dbReference type="InterPro" id="IPR039421">
    <property type="entry name" value="Type_1_exporter"/>
</dbReference>
<feature type="transmembrane region" description="Helical" evidence="8">
    <location>
        <begin position="82"/>
        <end position="104"/>
    </location>
</feature>
<evidence type="ECO:0000256" key="7">
    <source>
        <dbReference type="SAM" id="MobiDB-lite"/>
    </source>
</evidence>
<dbReference type="RefSeq" id="WP_164350546.1">
    <property type="nucleotide sequence ID" value="NZ_JAAGLQ010000746.1"/>
</dbReference>
<name>A0A6N9UA73_STRHA</name>
<feature type="compositionally biased region" description="Basic residues" evidence="7">
    <location>
        <begin position="21"/>
        <end position="33"/>
    </location>
</feature>
<evidence type="ECO:0000256" key="5">
    <source>
        <dbReference type="ARBA" id="ARBA00022989"/>
    </source>
</evidence>
<dbReference type="PANTHER" id="PTHR24221:SF646">
    <property type="entry name" value="HAEMOLYSIN SECRETION ATP-BINDING PROTEIN"/>
    <property type="match status" value="1"/>
</dbReference>
<feature type="domain" description="ABC transporter" evidence="9">
    <location>
        <begin position="406"/>
        <end position="645"/>
    </location>
</feature>
<dbReference type="EMBL" id="JAAGLQ010000746">
    <property type="protein sequence ID" value="NEA20654.1"/>
    <property type="molecule type" value="Genomic_DNA"/>
</dbReference>
<dbReference type="InterPro" id="IPR027417">
    <property type="entry name" value="P-loop_NTPase"/>
</dbReference>
<feature type="region of interest" description="Disordered" evidence="7">
    <location>
        <begin position="1"/>
        <end position="48"/>
    </location>
</feature>
<feature type="domain" description="ABC transmembrane type-1" evidence="10">
    <location>
        <begin position="84"/>
        <end position="371"/>
    </location>
</feature>